<dbReference type="Gene3D" id="3.40.140.10">
    <property type="entry name" value="Cytidine Deaminase, domain 2"/>
    <property type="match status" value="1"/>
</dbReference>
<dbReference type="PANTHER" id="PTHR38011">
    <property type="entry name" value="DIHYDROFOLATE REDUCTASE FAMILY PROTEIN (AFU_ORTHOLOGUE AFUA_8G06820)"/>
    <property type="match status" value="1"/>
</dbReference>
<feature type="binding site" evidence="16">
    <location>
        <position position="175"/>
    </location>
    <ligand>
        <name>substrate</name>
    </ligand>
</feature>
<keyword evidence="6 14" id="KW-0686">Riboflavin biosynthesis</keyword>
<keyword evidence="11" id="KW-0511">Multifunctional enzyme</keyword>
<feature type="binding site" evidence="16">
    <location>
        <position position="207"/>
    </location>
    <ligand>
        <name>NADP(+)</name>
        <dbReference type="ChEBI" id="CHEBI:58349"/>
    </ligand>
</feature>
<dbReference type="InterPro" id="IPR024072">
    <property type="entry name" value="DHFR-like_dom_sf"/>
</dbReference>
<feature type="binding site" evidence="16">
    <location>
        <position position="271"/>
    </location>
    <ligand>
        <name>substrate</name>
    </ligand>
</feature>
<evidence type="ECO:0000256" key="9">
    <source>
        <dbReference type="ARBA" id="ARBA00022857"/>
    </source>
</evidence>
<evidence type="ECO:0000256" key="13">
    <source>
        <dbReference type="ARBA" id="ARBA00049886"/>
    </source>
</evidence>
<protein>
    <recommendedName>
        <fullName evidence="14">Riboflavin biosynthesis protein RibD</fullName>
    </recommendedName>
    <domain>
        <recommendedName>
            <fullName evidence="14">Diaminohydroxyphosphoribosylaminopyrimidine deaminase</fullName>
            <shortName evidence="14">DRAP deaminase</shortName>
            <ecNumber evidence="14">3.5.4.26</ecNumber>
        </recommendedName>
        <alternativeName>
            <fullName evidence="14">Riboflavin-specific deaminase</fullName>
        </alternativeName>
    </domain>
    <domain>
        <recommendedName>
            <fullName evidence="14">5-amino-6-(5-phosphoribosylamino)uracil reductase</fullName>
            <ecNumber evidence="14">1.1.1.193</ecNumber>
        </recommendedName>
        <alternativeName>
            <fullName evidence="14">HTP reductase</fullName>
        </alternativeName>
    </domain>
</protein>
<organism evidence="19 20">
    <name type="scientific">Calidifontibacter indicus</name>
    <dbReference type="NCBI Taxonomy" id="419650"/>
    <lineage>
        <taxon>Bacteria</taxon>
        <taxon>Bacillati</taxon>
        <taxon>Actinomycetota</taxon>
        <taxon>Actinomycetes</taxon>
        <taxon>Micrococcales</taxon>
        <taxon>Dermacoccaceae</taxon>
        <taxon>Calidifontibacter</taxon>
    </lineage>
</organism>
<comment type="pathway">
    <text evidence="3 14">Cofactor biosynthesis; riboflavin biosynthesis; 5-amino-6-(D-ribitylamino)uracil from GTP: step 3/4.</text>
</comment>
<dbReference type="SUPFAM" id="SSF53597">
    <property type="entry name" value="Dihydrofolate reductase-like"/>
    <property type="match status" value="1"/>
</dbReference>
<dbReference type="InterPro" id="IPR050765">
    <property type="entry name" value="Riboflavin_Biosynth_HTPR"/>
</dbReference>
<feature type="active site" description="Proton donor" evidence="15">
    <location>
        <position position="55"/>
    </location>
</feature>
<dbReference type="PROSITE" id="PS51747">
    <property type="entry name" value="CYT_DCMP_DEAMINASES_2"/>
    <property type="match status" value="1"/>
</dbReference>
<keyword evidence="10 14" id="KW-0560">Oxidoreductase</keyword>
<evidence type="ECO:0000256" key="1">
    <source>
        <dbReference type="ARBA" id="ARBA00002151"/>
    </source>
</evidence>
<feature type="binding site" evidence="16">
    <location>
        <position position="214"/>
    </location>
    <ligand>
        <name>substrate</name>
    </ligand>
</feature>
<dbReference type="InterPro" id="IPR004794">
    <property type="entry name" value="Eubact_RibD"/>
</dbReference>
<comment type="pathway">
    <text evidence="2 14">Cofactor biosynthesis; riboflavin biosynthesis; 5-amino-6-(D-ribitylamino)uracil from GTP: step 2/4.</text>
</comment>
<comment type="cofactor">
    <cofactor evidence="14 17">
        <name>Zn(2+)</name>
        <dbReference type="ChEBI" id="CHEBI:29105"/>
    </cofactor>
    <text evidence="14 17">Binds 1 zinc ion.</text>
</comment>
<dbReference type="InterPro" id="IPR002125">
    <property type="entry name" value="CMP_dCMP_dom"/>
</dbReference>
<dbReference type="Gene3D" id="3.40.430.10">
    <property type="entry name" value="Dihydrofolate Reductase, subunit A"/>
    <property type="match status" value="2"/>
</dbReference>
<comment type="caution">
    <text evidence="19">The sequence shown here is derived from an EMBL/GenBank/DDBJ whole genome shotgun (WGS) entry which is preliminary data.</text>
</comment>
<evidence type="ECO:0000313" key="19">
    <source>
        <dbReference type="EMBL" id="REF30989.1"/>
    </source>
</evidence>
<evidence type="ECO:0000256" key="8">
    <source>
        <dbReference type="ARBA" id="ARBA00022833"/>
    </source>
</evidence>
<name>A0A3D9UNS3_9MICO</name>
<comment type="catalytic activity">
    <reaction evidence="13 14">
        <text>2,5-diamino-6-hydroxy-4-(5-phosphoribosylamino)-pyrimidine + H2O + H(+) = 5-amino-6-(5-phospho-D-ribosylamino)uracil + NH4(+)</text>
        <dbReference type="Rhea" id="RHEA:21868"/>
        <dbReference type="ChEBI" id="CHEBI:15377"/>
        <dbReference type="ChEBI" id="CHEBI:15378"/>
        <dbReference type="ChEBI" id="CHEBI:28938"/>
        <dbReference type="ChEBI" id="CHEBI:58453"/>
        <dbReference type="ChEBI" id="CHEBI:58614"/>
        <dbReference type="EC" id="3.5.4.26"/>
    </reaction>
</comment>
<evidence type="ECO:0000256" key="15">
    <source>
        <dbReference type="PIRSR" id="PIRSR006769-1"/>
    </source>
</evidence>
<feature type="binding site" evidence="16">
    <location>
        <begin position="273"/>
        <end position="279"/>
    </location>
    <ligand>
        <name>NADP(+)</name>
        <dbReference type="ChEBI" id="CHEBI:58349"/>
    </ligand>
</feature>
<comment type="function">
    <text evidence="1 14">Converts 2,5-diamino-6-(ribosylamino)-4(3h)-pyrimidinone 5'-phosphate into 5-amino-6-(ribosylamino)-2,4(1h,3h)-pyrimidinedione 5'-phosphate.</text>
</comment>
<evidence type="ECO:0000256" key="6">
    <source>
        <dbReference type="ARBA" id="ARBA00022619"/>
    </source>
</evidence>
<keyword evidence="20" id="KW-1185">Reference proteome</keyword>
<feature type="binding site" evidence="17">
    <location>
        <position position="87"/>
    </location>
    <ligand>
        <name>Zn(2+)</name>
        <dbReference type="ChEBI" id="CHEBI:29105"/>
        <note>catalytic</note>
    </ligand>
</feature>
<evidence type="ECO:0000256" key="12">
    <source>
        <dbReference type="ARBA" id="ARBA00049861"/>
    </source>
</evidence>
<dbReference type="Pfam" id="PF00383">
    <property type="entry name" value="dCMP_cyt_deam_1"/>
    <property type="match status" value="1"/>
</dbReference>
<dbReference type="NCBIfam" id="TIGR00326">
    <property type="entry name" value="eubact_ribD"/>
    <property type="match status" value="1"/>
</dbReference>
<evidence type="ECO:0000313" key="20">
    <source>
        <dbReference type="Proteomes" id="UP000256253"/>
    </source>
</evidence>
<feature type="domain" description="CMP/dCMP-type deaminase" evidence="18">
    <location>
        <begin position="5"/>
        <end position="125"/>
    </location>
</feature>
<dbReference type="RefSeq" id="WP_115922900.1">
    <property type="nucleotide sequence ID" value="NZ_QTUA01000001.1"/>
</dbReference>
<evidence type="ECO:0000256" key="4">
    <source>
        <dbReference type="ARBA" id="ARBA00005259"/>
    </source>
</evidence>
<dbReference type="PIRSF" id="PIRSF006769">
    <property type="entry name" value="RibD"/>
    <property type="match status" value="1"/>
</dbReference>
<keyword evidence="7 14" id="KW-0479">Metal-binding</keyword>
<feature type="binding site" evidence="16">
    <location>
        <position position="211"/>
    </location>
    <ligand>
        <name>substrate</name>
    </ligand>
</feature>
<keyword evidence="14" id="KW-0378">Hydrolase</keyword>
<evidence type="ECO:0000256" key="17">
    <source>
        <dbReference type="PIRSR" id="PIRSR006769-3"/>
    </source>
</evidence>
<proteinExistence type="inferred from homology"/>
<dbReference type="InterPro" id="IPR016192">
    <property type="entry name" value="APOBEC/CMP_deaminase_Zn-bd"/>
</dbReference>
<dbReference type="OrthoDB" id="9800865at2"/>
<evidence type="ECO:0000256" key="5">
    <source>
        <dbReference type="ARBA" id="ARBA00007417"/>
    </source>
</evidence>
<dbReference type="Pfam" id="PF01872">
    <property type="entry name" value="RibD_C"/>
    <property type="match status" value="1"/>
</dbReference>
<sequence>MAITTADAAFLEAALELAARGPVVDPNPRVGCVLVNDGAVVGRGFHRGAGTPHAEAAALADAGEKTRGATAFVTLEPCNHHGRTPPCAAALIDAGVVRVVYAAADPSHAAAGGAQRLRAAGIAVEQATDDITDHAARAEALNPGWTFAARHGRPLVTWKSASTLDGRVAAADGTSRWITGPASRQEVHRLRARVGAVVVGTGTVRADDPALTVRDVPHDGQPLRVVLGRSDIPSSAKIFDDAAETLVIPTHDPAKALEQLHERGIRHVLLEGGPTLAAAFLAAGLVDEIHAYLAPVLLGAGAHLLGDLGIGTIADGQRWHLDDVARFGDDVRLIMSRTSPNRPARED</sequence>
<dbReference type="PROSITE" id="PS00903">
    <property type="entry name" value="CYT_DCMP_DEAMINASES_1"/>
    <property type="match status" value="1"/>
</dbReference>
<dbReference type="GO" id="GO:0008270">
    <property type="term" value="F:zinc ion binding"/>
    <property type="evidence" value="ECO:0007669"/>
    <property type="project" value="InterPro"/>
</dbReference>
<dbReference type="SUPFAM" id="SSF53927">
    <property type="entry name" value="Cytidine deaminase-like"/>
    <property type="match status" value="1"/>
</dbReference>
<evidence type="ECO:0000256" key="14">
    <source>
        <dbReference type="PIRNR" id="PIRNR006769"/>
    </source>
</evidence>
<dbReference type="InterPro" id="IPR016193">
    <property type="entry name" value="Cytidine_deaminase-like"/>
</dbReference>
<dbReference type="PANTHER" id="PTHR38011:SF7">
    <property type="entry name" value="2,5-DIAMINO-6-RIBOSYLAMINO-4(3H)-PYRIMIDINONE 5'-PHOSPHATE REDUCTASE"/>
    <property type="match status" value="1"/>
</dbReference>
<evidence type="ECO:0000256" key="7">
    <source>
        <dbReference type="ARBA" id="ARBA00022723"/>
    </source>
</evidence>
<keyword evidence="9 14" id="KW-0521">NADP</keyword>
<feature type="binding site" evidence="17">
    <location>
        <position position="53"/>
    </location>
    <ligand>
        <name>Zn(2+)</name>
        <dbReference type="ChEBI" id="CHEBI:29105"/>
        <note>catalytic</note>
    </ligand>
</feature>
<dbReference type="GO" id="GO:0009231">
    <property type="term" value="P:riboflavin biosynthetic process"/>
    <property type="evidence" value="ECO:0007669"/>
    <property type="project" value="UniProtKB-UniPathway"/>
</dbReference>
<feature type="binding site" evidence="16">
    <location>
        <position position="177"/>
    </location>
    <ligand>
        <name>NADP(+)</name>
        <dbReference type="ChEBI" id="CHEBI:58349"/>
    </ligand>
</feature>
<evidence type="ECO:0000256" key="2">
    <source>
        <dbReference type="ARBA" id="ARBA00004882"/>
    </source>
</evidence>
<dbReference type="InterPro" id="IPR002734">
    <property type="entry name" value="RibDG_C"/>
</dbReference>
<evidence type="ECO:0000256" key="10">
    <source>
        <dbReference type="ARBA" id="ARBA00023002"/>
    </source>
</evidence>
<feature type="binding site" evidence="16">
    <location>
        <position position="191"/>
    </location>
    <ligand>
        <name>substrate</name>
    </ligand>
</feature>
<comment type="similarity">
    <text evidence="5 14">In the C-terminal section; belongs to the HTP reductase family.</text>
</comment>
<comment type="similarity">
    <text evidence="4 14">In the N-terminal section; belongs to the cytidine and deoxycytidylate deaminase family.</text>
</comment>
<evidence type="ECO:0000256" key="11">
    <source>
        <dbReference type="ARBA" id="ARBA00023268"/>
    </source>
</evidence>
<feature type="binding site" evidence="16">
    <location>
        <position position="161"/>
    </location>
    <ligand>
        <name>NADP(+)</name>
        <dbReference type="ChEBI" id="CHEBI:58349"/>
    </ligand>
</feature>
<dbReference type="AlphaFoldDB" id="A0A3D9UNS3"/>
<dbReference type="CDD" id="cd01284">
    <property type="entry name" value="Riboflavin_deaminase-reductase"/>
    <property type="match status" value="1"/>
</dbReference>
<comment type="catalytic activity">
    <reaction evidence="12 14">
        <text>5-amino-6-(5-phospho-D-ribitylamino)uracil + NADP(+) = 5-amino-6-(5-phospho-D-ribosylamino)uracil + NADPH + H(+)</text>
        <dbReference type="Rhea" id="RHEA:17845"/>
        <dbReference type="ChEBI" id="CHEBI:15378"/>
        <dbReference type="ChEBI" id="CHEBI:57783"/>
        <dbReference type="ChEBI" id="CHEBI:58349"/>
        <dbReference type="ChEBI" id="CHEBI:58421"/>
        <dbReference type="ChEBI" id="CHEBI:58453"/>
        <dbReference type="EC" id="1.1.1.193"/>
    </reaction>
</comment>
<evidence type="ECO:0000256" key="3">
    <source>
        <dbReference type="ARBA" id="ARBA00004910"/>
    </source>
</evidence>
<feature type="binding site" evidence="16">
    <location>
        <position position="203"/>
    </location>
    <ligand>
        <name>substrate</name>
    </ligand>
</feature>
<dbReference type="EMBL" id="QTUA01000001">
    <property type="protein sequence ID" value="REF30989.1"/>
    <property type="molecule type" value="Genomic_DNA"/>
</dbReference>
<keyword evidence="8 14" id="KW-0862">Zinc</keyword>
<dbReference type="Proteomes" id="UP000256253">
    <property type="component" value="Unassembled WGS sequence"/>
</dbReference>
<evidence type="ECO:0000259" key="18">
    <source>
        <dbReference type="PROSITE" id="PS51747"/>
    </source>
</evidence>
<gene>
    <name evidence="19" type="ORF">DFJ65_2028</name>
</gene>
<dbReference type="EC" id="1.1.1.193" evidence="14"/>
<accession>A0A3D9UNS3</accession>
<evidence type="ECO:0000256" key="16">
    <source>
        <dbReference type="PIRSR" id="PIRSR006769-2"/>
    </source>
</evidence>
<dbReference type="EC" id="3.5.4.26" evidence="14"/>
<dbReference type="GO" id="GO:0008835">
    <property type="term" value="F:diaminohydroxyphosphoribosylaminopyrimidine deaminase activity"/>
    <property type="evidence" value="ECO:0007669"/>
    <property type="project" value="UniProtKB-EC"/>
</dbReference>
<dbReference type="UniPathway" id="UPA00275">
    <property type="reaction ID" value="UER00401"/>
</dbReference>
<dbReference type="GO" id="GO:0008703">
    <property type="term" value="F:5-amino-6-(5-phosphoribosylamino)uracil reductase activity"/>
    <property type="evidence" value="ECO:0007669"/>
    <property type="project" value="UniProtKB-EC"/>
</dbReference>
<reference evidence="19 20" key="1">
    <citation type="submission" date="2018-08" db="EMBL/GenBank/DDBJ databases">
        <title>Sequencing the genomes of 1000 actinobacteria strains.</title>
        <authorList>
            <person name="Klenk H.-P."/>
        </authorList>
    </citation>
    <scope>NUCLEOTIDE SEQUENCE [LARGE SCALE GENOMIC DNA]</scope>
    <source>
        <strain evidence="19 20">DSM 22967</strain>
    </source>
</reference>
<feature type="binding site" evidence="17">
    <location>
        <position position="78"/>
    </location>
    <ligand>
        <name>Zn(2+)</name>
        <dbReference type="ChEBI" id="CHEBI:29105"/>
        <note>catalytic</note>
    </ligand>
</feature>